<proteinExistence type="predicted"/>
<sequence length="33" mass="3631">MQEIADLRDALTQPGAWMTLTGHCSKLASGHQY</sequence>
<evidence type="ECO:0000313" key="1">
    <source>
        <dbReference type="EMBL" id="MBX69177.1"/>
    </source>
</evidence>
<accession>A0A2P2QQF0</accession>
<organism evidence="1">
    <name type="scientific">Rhizophora mucronata</name>
    <name type="common">Asiatic mangrove</name>
    <dbReference type="NCBI Taxonomy" id="61149"/>
    <lineage>
        <taxon>Eukaryota</taxon>
        <taxon>Viridiplantae</taxon>
        <taxon>Streptophyta</taxon>
        <taxon>Embryophyta</taxon>
        <taxon>Tracheophyta</taxon>
        <taxon>Spermatophyta</taxon>
        <taxon>Magnoliopsida</taxon>
        <taxon>eudicotyledons</taxon>
        <taxon>Gunneridae</taxon>
        <taxon>Pentapetalae</taxon>
        <taxon>rosids</taxon>
        <taxon>fabids</taxon>
        <taxon>Malpighiales</taxon>
        <taxon>Rhizophoraceae</taxon>
        <taxon>Rhizophora</taxon>
    </lineage>
</organism>
<reference evidence="1" key="1">
    <citation type="submission" date="2018-02" db="EMBL/GenBank/DDBJ databases">
        <title>Rhizophora mucronata_Transcriptome.</title>
        <authorList>
            <person name="Meera S.P."/>
            <person name="Sreeshan A."/>
            <person name="Augustine A."/>
        </authorList>
    </citation>
    <scope>NUCLEOTIDE SEQUENCE</scope>
    <source>
        <tissue evidence="1">Leaf</tissue>
    </source>
</reference>
<dbReference type="EMBL" id="GGEC01088693">
    <property type="protein sequence ID" value="MBX69177.1"/>
    <property type="molecule type" value="Transcribed_RNA"/>
</dbReference>
<name>A0A2P2QQF0_RHIMU</name>
<protein>
    <submittedName>
        <fullName evidence="1">Uncharacterized protein</fullName>
    </submittedName>
</protein>
<dbReference type="AlphaFoldDB" id="A0A2P2QQF0"/>